<evidence type="ECO:0000313" key="2">
    <source>
        <dbReference type="EMBL" id="SIN66199.1"/>
    </source>
</evidence>
<protein>
    <submittedName>
        <fullName evidence="2">Glucokinase</fullName>
    </submittedName>
</protein>
<evidence type="ECO:0000313" key="3">
    <source>
        <dbReference type="Proteomes" id="UP000185093"/>
    </source>
</evidence>
<dbReference type="Gene3D" id="3.30.420.40">
    <property type="match status" value="2"/>
</dbReference>
<reference evidence="2 3" key="1">
    <citation type="submission" date="2016-11" db="EMBL/GenBank/DDBJ databases">
        <authorList>
            <person name="Varghese N."/>
            <person name="Submissions S."/>
        </authorList>
    </citation>
    <scope>NUCLEOTIDE SEQUENCE [LARGE SCALE GENOMIC DNA]</scope>
    <source>
        <strain evidence="2 3">DSM 20664</strain>
    </source>
</reference>
<dbReference type="PANTHER" id="PTHR18964">
    <property type="entry name" value="ROK (REPRESSOR, ORF, KINASE) FAMILY"/>
    <property type="match status" value="1"/>
</dbReference>
<dbReference type="InterPro" id="IPR000600">
    <property type="entry name" value="ROK"/>
</dbReference>
<dbReference type="PROSITE" id="PS01125">
    <property type="entry name" value="ROK"/>
    <property type="match status" value="1"/>
</dbReference>
<comment type="similarity">
    <text evidence="1">Belongs to the ROK (NagC/XylR) family.</text>
</comment>
<dbReference type="Proteomes" id="UP000185093">
    <property type="component" value="Unassembled WGS sequence"/>
</dbReference>
<comment type="caution">
    <text evidence="2">The sequence shown here is derived from an EMBL/GenBank/DDBJ whole genome shotgun (WGS) entry which is preliminary data.</text>
</comment>
<dbReference type="SUPFAM" id="SSF53067">
    <property type="entry name" value="Actin-like ATPase domain"/>
    <property type="match status" value="1"/>
</dbReference>
<name>A0ABY1JCL8_9BACT</name>
<keyword evidence="3" id="KW-1185">Reference proteome</keyword>
<dbReference type="EMBL" id="FSQZ01000001">
    <property type="protein sequence ID" value="SIN66199.1"/>
    <property type="molecule type" value="Genomic_DNA"/>
</dbReference>
<dbReference type="Pfam" id="PF00480">
    <property type="entry name" value="ROK"/>
    <property type="match status" value="1"/>
</dbReference>
<dbReference type="PANTHER" id="PTHR18964:SF149">
    <property type="entry name" value="BIFUNCTIONAL UDP-N-ACETYLGLUCOSAMINE 2-EPIMERASE_N-ACETYLMANNOSAMINE KINASE"/>
    <property type="match status" value="1"/>
</dbReference>
<dbReference type="InterPro" id="IPR043129">
    <property type="entry name" value="ATPase_NBD"/>
</dbReference>
<accession>A0ABY1JCL8</accession>
<dbReference type="RefSeq" id="WP_074199400.1">
    <property type="nucleotide sequence ID" value="NZ_FSQZ01000001.1"/>
</dbReference>
<gene>
    <name evidence="2" type="ORF">SAMN05444368_0873</name>
</gene>
<evidence type="ECO:0000256" key="1">
    <source>
        <dbReference type="ARBA" id="ARBA00006479"/>
    </source>
</evidence>
<proteinExistence type="inferred from homology"/>
<dbReference type="InterPro" id="IPR049874">
    <property type="entry name" value="ROK_cs"/>
</dbReference>
<organism evidence="2 3">
    <name type="scientific">Acetomicrobium flavidum</name>
    <dbReference type="NCBI Taxonomy" id="49896"/>
    <lineage>
        <taxon>Bacteria</taxon>
        <taxon>Thermotogati</taxon>
        <taxon>Synergistota</taxon>
        <taxon>Synergistia</taxon>
        <taxon>Synergistales</taxon>
        <taxon>Acetomicrobiaceae</taxon>
        <taxon>Acetomicrobium</taxon>
    </lineage>
</organism>
<sequence>MDKLAIGIDMGGHYIKAALIEEKKILKRCKVSTSKTRAPEGVIDQLQRIIKQLQPSDNALPVGVGVPGFLDMGRQHVVLLPNFPNWEGLPLKCMLEDRLKTNVAIENDANCFALGEGLAGLAKGLKNFVAITLGTGIGGGIVLDGKLLQGAHGYAGEPGHMVFGKDESCGCGCRGHLEAISGTDAMERRAIRLGLPDDMEVLWPRRKEAAVAEIIRPSLDSISRAIASIVHLLDPEMIILGGGFSRAEGLLQELKPLVQSYLVPHFRDTFRLEISSLGNDAALLGAASLVQDRSTTAA</sequence>